<evidence type="ECO:0000313" key="1">
    <source>
        <dbReference type="EMBL" id="KAF5757821.1"/>
    </source>
</evidence>
<protein>
    <submittedName>
        <fullName evidence="1">Uncharacterized protein</fullName>
    </submittedName>
</protein>
<proteinExistence type="predicted"/>
<keyword evidence="2" id="KW-1185">Reference proteome</keyword>
<sequence>MLWFVLTRSREDQTTASTKSTYVVHLIDVVAKSCDGRLHIANNDEREESLIQLLMHMVTFLWPHVRAMVHPKSLEHSNLTSLLEFFTELQKEVLLLAFRLLLAVVIFVTKEAVKFSTRGDFGRAVFSLHILVRR</sequence>
<dbReference type="Gramene" id="mRNA:HanXRQr2_Chr17g0831291">
    <property type="protein sequence ID" value="mRNA:HanXRQr2_Chr17g0831291"/>
    <property type="gene ID" value="HanXRQr2_Chr17g0831291"/>
</dbReference>
<organism evidence="1 2">
    <name type="scientific">Helianthus annuus</name>
    <name type="common">Common sunflower</name>
    <dbReference type="NCBI Taxonomy" id="4232"/>
    <lineage>
        <taxon>Eukaryota</taxon>
        <taxon>Viridiplantae</taxon>
        <taxon>Streptophyta</taxon>
        <taxon>Embryophyta</taxon>
        <taxon>Tracheophyta</taxon>
        <taxon>Spermatophyta</taxon>
        <taxon>Magnoliopsida</taxon>
        <taxon>eudicotyledons</taxon>
        <taxon>Gunneridae</taxon>
        <taxon>Pentapetalae</taxon>
        <taxon>asterids</taxon>
        <taxon>campanulids</taxon>
        <taxon>Asterales</taxon>
        <taxon>Asteraceae</taxon>
        <taxon>Asteroideae</taxon>
        <taxon>Heliantheae alliance</taxon>
        <taxon>Heliantheae</taxon>
        <taxon>Helianthus</taxon>
    </lineage>
</organism>
<dbReference type="EMBL" id="MNCJ02000332">
    <property type="protein sequence ID" value="KAF5757821.1"/>
    <property type="molecule type" value="Genomic_DNA"/>
</dbReference>
<comment type="caution">
    <text evidence="1">The sequence shown here is derived from an EMBL/GenBank/DDBJ whole genome shotgun (WGS) entry which is preliminary data.</text>
</comment>
<reference evidence="1" key="1">
    <citation type="journal article" date="2017" name="Nature">
        <title>The sunflower genome provides insights into oil metabolism, flowering and Asterid evolution.</title>
        <authorList>
            <person name="Badouin H."/>
            <person name="Gouzy J."/>
            <person name="Grassa C.J."/>
            <person name="Murat F."/>
            <person name="Staton S.E."/>
            <person name="Cottret L."/>
            <person name="Lelandais-Briere C."/>
            <person name="Owens G.L."/>
            <person name="Carrere S."/>
            <person name="Mayjonade B."/>
            <person name="Legrand L."/>
            <person name="Gill N."/>
            <person name="Kane N.C."/>
            <person name="Bowers J.E."/>
            <person name="Hubner S."/>
            <person name="Bellec A."/>
            <person name="Berard A."/>
            <person name="Berges H."/>
            <person name="Blanchet N."/>
            <person name="Boniface M.C."/>
            <person name="Brunel D."/>
            <person name="Catrice O."/>
            <person name="Chaidir N."/>
            <person name="Claudel C."/>
            <person name="Donnadieu C."/>
            <person name="Faraut T."/>
            <person name="Fievet G."/>
            <person name="Helmstetter N."/>
            <person name="King M."/>
            <person name="Knapp S.J."/>
            <person name="Lai Z."/>
            <person name="Le Paslier M.C."/>
            <person name="Lippi Y."/>
            <person name="Lorenzon L."/>
            <person name="Mandel J.R."/>
            <person name="Marage G."/>
            <person name="Marchand G."/>
            <person name="Marquand E."/>
            <person name="Bret-Mestries E."/>
            <person name="Morien E."/>
            <person name="Nambeesan S."/>
            <person name="Nguyen T."/>
            <person name="Pegot-Espagnet P."/>
            <person name="Pouilly N."/>
            <person name="Raftis F."/>
            <person name="Sallet E."/>
            <person name="Schiex T."/>
            <person name="Thomas J."/>
            <person name="Vandecasteele C."/>
            <person name="Vares D."/>
            <person name="Vear F."/>
            <person name="Vautrin S."/>
            <person name="Crespi M."/>
            <person name="Mangin B."/>
            <person name="Burke J.M."/>
            <person name="Salse J."/>
            <person name="Munos S."/>
            <person name="Vincourt P."/>
            <person name="Rieseberg L.H."/>
            <person name="Langlade N.B."/>
        </authorList>
    </citation>
    <scope>NUCLEOTIDE SEQUENCE</scope>
    <source>
        <tissue evidence="1">Leaves</tissue>
    </source>
</reference>
<accession>A0A9K3DPK7</accession>
<evidence type="ECO:0000313" key="2">
    <source>
        <dbReference type="Proteomes" id="UP000215914"/>
    </source>
</evidence>
<dbReference type="AlphaFoldDB" id="A0A9K3DPK7"/>
<dbReference type="Proteomes" id="UP000215914">
    <property type="component" value="Unassembled WGS sequence"/>
</dbReference>
<gene>
    <name evidence="1" type="ORF">HanXRQr2_Chr17g0831291</name>
</gene>
<reference evidence="1" key="2">
    <citation type="submission" date="2020-06" db="EMBL/GenBank/DDBJ databases">
        <title>Helianthus annuus Genome sequencing and assembly Release 2.</title>
        <authorList>
            <person name="Gouzy J."/>
            <person name="Langlade N."/>
            <person name="Munos S."/>
        </authorList>
    </citation>
    <scope>NUCLEOTIDE SEQUENCE</scope>
    <source>
        <tissue evidence="1">Leaves</tissue>
    </source>
</reference>
<name>A0A9K3DPK7_HELAN</name>